<organism evidence="1 2">
    <name type="scientific">Massilia eburnea</name>
    <dbReference type="NCBI Taxonomy" id="1776165"/>
    <lineage>
        <taxon>Bacteria</taxon>
        <taxon>Pseudomonadati</taxon>
        <taxon>Pseudomonadota</taxon>
        <taxon>Betaproteobacteria</taxon>
        <taxon>Burkholderiales</taxon>
        <taxon>Oxalobacteraceae</taxon>
        <taxon>Telluria group</taxon>
        <taxon>Massilia</taxon>
    </lineage>
</organism>
<comment type="caution">
    <text evidence="1">The sequence shown here is derived from an EMBL/GenBank/DDBJ whole genome shotgun (WGS) entry which is preliminary data.</text>
</comment>
<proteinExistence type="predicted"/>
<dbReference type="RefSeq" id="WP_155456812.1">
    <property type="nucleotide sequence ID" value="NZ_WNKX01000029.1"/>
</dbReference>
<dbReference type="InterPro" id="IPR045749">
    <property type="entry name" value="DUF6090"/>
</dbReference>
<protein>
    <submittedName>
        <fullName evidence="1">Uncharacterized protein</fullName>
    </submittedName>
</protein>
<evidence type="ECO:0000313" key="1">
    <source>
        <dbReference type="EMBL" id="MTW13899.1"/>
    </source>
</evidence>
<dbReference type="EMBL" id="WNKX01000029">
    <property type="protein sequence ID" value="MTW13899.1"/>
    <property type="molecule type" value="Genomic_DNA"/>
</dbReference>
<name>A0A6L6QNF7_9BURK</name>
<keyword evidence="2" id="KW-1185">Reference proteome</keyword>
<dbReference type="AlphaFoldDB" id="A0A6L6QNF7"/>
<evidence type="ECO:0000313" key="2">
    <source>
        <dbReference type="Proteomes" id="UP000472320"/>
    </source>
</evidence>
<reference evidence="1 2" key="1">
    <citation type="submission" date="2019-11" db="EMBL/GenBank/DDBJ databases">
        <title>Type strains purchased from KCTC, JCM and DSMZ.</title>
        <authorList>
            <person name="Lu H."/>
        </authorList>
    </citation>
    <scope>NUCLEOTIDE SEQUENCE [LARGE SCALE GENOMIC DNA]</scope>
    <source>
        <strain evidence="1 2">JCM 31587</strain>
    </source>
</reference>
<dbReference type="Proteomes" id="UP000472320">
    <property type="component" value="Unassembled WGS sequence"/>
</dbReference>
<accession>A0A6L6QNF7</accession>
<gene>
    <name evidence="1" type="ORF">GM658_25115</name>
</gene>
<dbReference type="Pfam" id="PF19578">
    <property type="entry name" value="DUF6090"/>
    <property type="match status" value="1"/>
</dbReference>
<dbReference type="OrthoDB" id="874372at2"/>
<sequence length="241" mass="27934">MAELEVAKHGKNVINMAVSKEHRLVHKLKEIALEIAIIVFAVSVSIWFHSMSEHRHEQQQVKEFLVGLKTDLARDAGQLDEIAKSYHARDKTYEYLAALDPKAEPEGEKFDQAFAFADSNWFFVPVTSRFEGFKSGGKLTNIEDEELLNDILTLYQLTHQDIRNSESGWRTNQNKLRDYLDVALEQGDSREQRYHALTTPNGKRRLRKMIAFYQLYDRYAAAAELSRKIIQRIDVLYKNAE</sequence>